<feature type="region of interest" description="Disordered" evidence="1">
    <location>
        <begin position="19"/>
        <end position="41"/>
    </location>
</feature>
<dbReference type="Pfam" id="PF20231">
    <property type="entry name" value="DUF6589"/>
    <property type="match status" value="1"/>
</dbReference>
<dbReference type="KEGG" id="pgr:PGTG_03044"/>
<organism evidence="3 4">
    <name type="scientific">Puccinia graminis f. sp. tritici (strain CRL 75-36-700-3 / race SCCL)</name>
    <name type="common">Black stem rust fungus</name>
    <dbReference type="NCBI Taxonomy" id="418459"/>
    <lineage>
        <taxon>Eukaryota</taxon>
        <taxon>Fungi</taxon>
        <taxon>Dikarya</taxon>
        <taxon>Basidiomycota</taxon>
        <taxon>Pucciniomycotina</taxon>
        <taxon>Pucciniomycetes</taxon>
        <taxon>Pucciniales</taxon>
        <taxon>Pucciniaceae</taxon>
        <taxon>Puccinia</taxon>
    </lineage>
</organism>
<dbReference type="GeneID" id="10529436"/>
<dbReference type="EMBL" id="DS178267">
    <property type="protein sequence ID" value="EFP77088.1"/>
    <property type="molecule type" value="Genomic_DNA"/>
</dbReference>
<name>E3JYG3_PUCGT</name>
<dbReference type="RefSeq" id="XP_003321507.1">
    <property type="nucleotide sequence ID" value="XM_003321459.1"/>
</dbReference>
<reference evidence="4" key="2">
    <citation type="journal article" date="2011" name="Proc. Natl. Acad. Sci. U.S.A.">
        <title>Obligate biotrophy features unraveled by the genomic analysis of rust fungi.</title>
        <authorList>
            <person name="Duplessis S."/>
            <person name="Cuomo C.A."/>
            <person name="Lin Y.-C."/>
            <person name="Aerts A."/>
            <person name="Tisserant E."/>
            <person name="Veneault-Fourrey C."/>
            <person name="Joly D.L."/>
            <person name="Hacquard S."/>
            <person name="Amselem J."/>
            <person name="Cantarel B.L."/>
            <person name="Chiu R."/>
            <person name="Coutinho P.M."/>
            <person name="Feau N."/>
            <person name="Field M."/>
            <person name="Frey P."/>
            <person name="Gelhaye E."/>
            <person name="Goldberg J."/>
            <person name="Grabherr M.G."/>
            <person name="Kodira C.D."/>
            <person name="Kohler A."/>
            <person name="Kuees U."/>
            <person name="Lindquist E.A."/>
            <person name="Lucas S.M."/>
            <person name="Mago R."/>
            <person name="Mauceli E."/>
            <person name="Morin E."/>
            <person name="Murat C."/>
            <person name="Pangilinan J.L."/>
            <person name="Park R."/>
            <person name="Pearson M."/>
            <person name="Quesneville H."/>
            <person name="Rouhier N."/>
            <person name="Sakthikumar S."/>
            <person name="Salamov A.A."/>
            <person name="Schmutz J."/>
            <person name="Selles B."/>
            <person name="Shapiro H."/>
            <person name="Tanguay P."/>
            <person name="Tuskan G.A."/>
            <person name="Henrissat B."/>
            <person name="Van de Peer Y."/>
            <person name="Rouze P."/>
            <person name="Ellis J.G."/>
            <person name="Dodds P.N."/>
            <person name="Schein J.E."/>
            <person name="Zhong S."/>
            <person name="Hamelin R.C."/>
            <person name="Grigoriev I.V."/>
            <person name="Szabo L.J."/>
            <person name="Martin F."/>
        </authorList>
    </citation>
    <scope>NUCLEOTIDE SEQUENCE [LARGE SCALE GENOMIC DNA]</scope>
    <source>
        <strain evidence="4">CRL 75-36-700-3 / race SCCL</strain>
    </source>
</reference>
<feature type="domain" description="DUF6589" evidence="2">
    <location>
        <begin position="388"/>
        <end position="786"/>
    </location>
</feature>
<keyword evidence="4" id="KW-1185">Reference proteome</keyword>
<dbReference type="InParanoid" id="E3JYG3"/>
<evidence type="ECO:0000313" key="4">
    <source>
        <dbReference type="Proteomes" id="UP000008783"/>
    </source>
</evidence>
<dbReference type="AlphaFoldDB" id="E3JYG3"/>
<evidence type="ECO:0000259" key="2">
    <source>
        <dbReference type="Pfam" id="PF20231"/>
    </source>
</evidence>
<feature type="compositionally biased region" description="Acidic residues" evidence="1">
    <location>
        <begin position="199"/>
        <end position="213"/>
    </location>
</feature>
<dbReference type="Proteomes" id="UP000008783">
    <property type="component" value="Unassembled WGS sequence"/>
</dbReference>
<protein>
    <recommendedName>
        <fullName evidence="2">DUF6589 domain-containing protein</fullName>
    </recommendedName>
</protein>
<proteinExistence type="predicted"/>
<gene>
    <name evidence="3" type="ORF">PGTG_03044</name>
</gene>
<accession>E3JYG3</accession>
<dbReference type="OMA" id="HGKKDMT"/>
<dbReference type="VEuPathDB" id="FungiDB:PGTG_03044"/>
<dbReference type="InterPro" id="IPR046496">
    <property type="entry name" value="DUF6589"/>
</dbReference>
<feature type="region of interest" description="Disordered" evidence="1">
    <location>
        <begin position="187"/>
        <end position="216"/>
    </location>
</feature>
<evidence type="ECO:0000256" key="1">
    <source>
        <dbReference type="SAM" id="MobiDB-lite"/>
    </source>
</evidence>
<reference key="1">
    <citation type="submission" date="2007-01" db="EMBL/GenBank/DDBJ databases">
        <title>The Genome Sequence of Puccinia graminis f. sp. tritici Strain CRL 75-36-700-3.</title>
        <authorList>
            <consortium name="The Broad Institute Genome Sequencing Platform"/>
            <person name="Birren B."/>
            <person name="Lander E."/>
            <person name="Galagan J."/>
            <person name="Nusbaum C."/>
            <person name="Devon K."/>
            <person name="Cuomo C."/>
            <person name="Jaffe D."/>
            <person name="Butler J."/>
            <person name="Alvarez P."/>
            <person name="Gnerre S."/>
            <person name="Grabherr M."/>
            <person name="Mauceli E."/>
            <person name="Brockman W."/>
            <person name="Young S."/>
            <person name="LaButti K."/>
            <person name="Sykes S."/>
            <person name="DeCaprio D."/>
            <person name="Crawford M."/>
            <person name="Koehrsen M."/>
            <person name="Engels R."/>
            <person name="Montgomery P."/>
            <person name="Pearson M."/>
            <person name="Howarth C."/>
            <person name="Larson L."/>
            <person name="White J."/>
            <person name="Zeng Q."/>
            <person name="Kodira C."/>
            <person name="Yandava C."/>
            <person name="Alvarado L."/>
            <person name="O'Leary S."/>
            <person name="Szabo L."/>
            <person name="Dean R."/>
            <person name="Schein J."/>
        </authorList>
    </citation>
    <scope>NUCLEOTIDE SEQUENCE</scope>
    <source>
        <strain>CRL 75-36-700-3</strain>
    </source>
</reference>
<dbReference type="OrthoDB" id="3207600at2759"/>
<sequence>MLVRILEFERPNVNDHPIRSRHLSGSAMNSTEETTPAGRAPRVSMNEKLDKICALIEELNLTPKSFLVAFLEQDQYSMAYRRRLWGTDQGWDSTENLLLTIRKLACSHLDGRGHWERFILMQAIDIVSAQKPVSGLAPKGSYHTSATLSDVFFTTEEREARNDLLTDRMPFLYQLLCAKIQGDRPYTTTGGAADSPADPVEDNSDDEGVDDPSDGLVDYDGSVLKKSNDRGIRRANRVKTMARTICAMVAFGGNRRHNGFQLSNALLFLAGGVTERVSAYLNYIGISSSRRTAHAALRSLGSEAKSKLEAIYKMGDSPLVAPLLCYDNLDFQEKVHMKSIGHSSKMFHGTWGYVHTIPRSLQSHLDPAELTVEALNKALHIGKDLKIRPDMFTPTAESTIHFETTIKSQITRVILKYFATPTDKRVDLLVKPLEVNPIAPDDPNITMLKLMVASDNSALGVGEVFTGVIQQSGLTPAEFHSRLQIVEGDLGSCNIFDSLRKQRTPALGNHNSLDNILPIPGAAHTLWNLSQAIYLAHWGNEKLARDTGAWRTLHALGIPAEKPVTKKDFNLMLCHIEKIHEATLLYCVLLVANRAHEPWSGKRLKVSTESIHDWVELTFDRFCSGAALQTELASNYSGHKNLLLRIRDFGTIVEANRAMKDGDYGRLMFMWQRWAVMSQGIGGMPHYSKHLPKLIILIKYILPKSLSDLVMNTLLMSPTGKPGHFVATDFYLEVQNYWLKYFFNHSGIGTDIERLKEIFSSNINLLRYMLQLIKLESGAEVVHQSHKNKLTVDSFNNFRRMAQRERLGQTPIAGRAPDPIDDCYAGGMAKLRKEFGLSGLDRFRPYSQGNHEYVQPG</sequence>
<evidence type="ECO:0000313" key="3">
    <source>
        <dbReference type="EMBL" id="EFP77088.1"/>
    </source>
</evidence>
<dbReference type="HOGENOM" id="CLU_009176_0_0_1"/>